<dbReference type="InterPro" id="IPR019595">
    <property type="entry name" value="DUF2470"/>
</dbReference>
<dbReference type="RefSeq" id="WP_183398914.1">
    <property type="nucleotide sequence ID" value="NZ_JACIDS010000003.1"/>
</dbReference>
<feature type="domain" description="DUF2470" evidence="2">
    <location>
        <begin position="165"/>
        <end position="225"/>
    </location>
</feature>
<organism evidence="3 4">
    <name type="scientific">Kaistia hirudinis</name>
    <dbReference type="NCBI Taxonomy" id="1293440"/>
    <lineage>
        <taxon>Bacteria</taxon>
        <taxon>Pseudomonadati</taxon>
        <taxon>Pseudomonadota</taxon>
        <taxon>Alphaproteobacteria</taxon>
        <taxon>Hyphomicrobiales</taxon>
        <taxon>Kaistiaceae</taxon>
        <taxon>Kaistia</taxon>
    </lineage>
</organism>
<gene>
    <name evidence="3" type="ORF">GGR25_002306</name>
</gene>
<dbReference type="Proteomes" id="UP000553963">
    <property type="component" value="Unassembled WGS sequence"/>
</dbReference>
<dbReference type="Gene3D" id="2.30.110.10">
    <property type="entry name" value="Electron Transport, Fmn-binding Protein, Chain A"/>
    <property type="match status" value="1"/>
</dbReference>
<name>A0A840ASB0_9HYPH</name>
<evidence type="ECO:0000259" key="1">
    <source>
        <dbReference type="Pfam" id="PF01243"/>
    </source>
</evidence>
<dbReference type="GO" id="GO:0005737">
    <property type="term" value="C:cytoplasm"/>
    <property type="evidence" value="ECO:0007669"/>
    <property type="project" value="UniProtKB-ARBA"/>
</dbReference>
<sequence>MSAETPFDPVATARSIIRSAGAASFGTLDETGGPFVSLVTFATLPDGRPVLSLSDLAVHSKNLKRDPRASLLFVAPGGEGGNPLAGARLTVTGRLAQSTDTHAAWRYRQMHGDGASSFADFHIYVFEIEASHLVAGFGRIVPVAPADLLTDLGGCDDLRAGEVMVVEHMNDDHSDAIALYAQKLLGLPHSNWRMTGCDPEGIDLASAAGRARLGFPERAATVAEAGGYLKSFAKEARQRP</sequence>
<feature type="domain" description="Pyridoxamine 5'-phosphate oxidase N-terminal" evidence="1">
    <location>
        <begin position="13"/>
        <end position="132"/>
    </location>
</feature>
<dbReference type="InterPro" id="IPR037119">
    <property type="entry name" value="Haem_oxidase_HugZ-like_sf"/>
</dbReference>
<dbReference type="AlphaFoldDB" id="A0A840ASB0"/>
<evidence type="ECO:0008006" key="5">
    <source>
        <dbReference type="Google" id="ProtNLM"/>
    </source>
</evidence>
<accession>A0A840ASB0</accession>
<protein>
    <recommendedName>
        <fullName evidence="5">DUF2470 domain-containing protein</fullName>
    </recommendedName>
</protein>
<evidence type="ECO:0000313" key="3">
    <source>
        <dbReference type="EMBL" id="MBB3931256.1"/>
    </source>
</evidence>
<dbReference type="InterPro" id="IPR011576">
    <property type="entry name" value="Pyridox_Oxase_N"/>
</dbReference>
<reference evidence="3 4" key="1">
    <citation type="submission" date="2020-08" db="EMBL/GenBank/DDBJ databases">
        <title>Genomic Encyclopedia of Type Strains, Phase IV (KMG-IV): sequencing the most valuable type-strain genomes for metagenomic binning, comparative biology and taxonomic classification.</title>
        <authorList>
            <person name="Goeker M."/>
        </authorList>
    </citation>
    <scope>NUCLEOTIDE SEQUENCE [LARGE SCALE GENOMIC DNA]</scope>
    <source>
        <strain evidence="3 4">DSM 25966</strain>
    </source>
</reference>
<dbReference type="Gene3D" id="3.20.180.10">
    <property type="entry name" value="PNP-oxidase-like"/>
    <property type="match status" value="1"/>
</dbReference>
<keyword evidence="4" id="KW-1185">Reference proteome</keyword>
<comment type="caution">
    <text evidence="3">The sequence shown here is derived from an EMBL/GenBank/DDBJ whole genome shotgun (WGS) entry which is preliminary data.</text>
</comment>
<dbReference type="PANTHER" id="PTHR13343:SF17">
    <property type="entry name" value="CELLULAR REPRESSOR OF E1A-STIMULATED GENES, ISOFORM A"/>
    <property type="match status" value="1"/>
</dbReference>
<dbReference type="SUPFAM" id="SSF50475">
    <property type="entry name" value="FMN-binding split barrel"/>
    <property type="match status" value="1"/>
</dbReference>
<dbReference type="EMBL" id="JACIDS010000003">
    <property type="protein sequence ID" value="MBB3931256.1"/>
    <property type="molecule type" value="Genomic_DNA"/>
</dbReference>
<dbReference type="InterPro" id="IPR012349">
    <property type="entry name" value="Split_barrel_FMN-bd"/>
</dbReference>
<evidence type="ECO:0000313" key="4">
    <source>
        <dbReference type="Proteomes" id="UP000553963"/>
    </source>
</evidence>
<dbReference type="PANTHER" id="PTHR13343">
    <property type="entry name" value="CREG1 PROTEIN"/>
    <property type="match status" value="1"/>
</dbReference>
<dbReference type="Pfam" id="PF10615">
    <property type="entry name" value="DUF2470"/>
    <property type="match status" value="1"/>
</dbReference>
<dbReference type="Pfam" id="PF01243">
    <property type="entry name" value="PNPOx_N"/>
    <property type="match status" value="1"/>
</dbReference>
<proteinExistence type="predicted"/>
<evidence type="ECO:0000259" key="2">
    <source>
        <dbReference type="Pfam" id="PF10615"/>
    </source>
</evidence>